<dbReference type="GeneID" id="25916518"/>
<evidence type="ECO:0000313" key="2">
    <source>
        <dbReference type="Proteomes" id="UP000054560"/>
    </source>
</evidence>
<dbReference type="Proteomes" id="UP000054560">
    <property type="component" value="Unassembled WGS sequence"/>
</dbReference>
<sequence length="56" mass="6787">MDIIILLNPNEIYNTIMDDKFFENELEDNKAKIWRRFNEVYKANIDPKQSLINQVK</sequence>
<organism evidence="1 2">
    <name type="scientific">Sphaeroforma arctica JP610</name>
    <dbReference type="NCBI Taxonomy" id="667725"/>
    <lineage>
        <taxon>Eukaryota</taxon>
        <taxon>Ichthyosporea</taxon>
        <taxon>Ichthyophonida</taxon>
        <taxon>Sphaeroforma</taxon>
    </lineage>
</organism>
<dbReference type="EMBL" id="KQ248793">
    <property type="protein sequence ID" value="KNC71447.1"/>
    <property type="molecule type" value="Genomic_DNA"/>
</dbReference>
<proteinExistence type="predicted"/>
<evidence type="ECO:0000313" key="1">
    <source>
        <dbReference type="EMBL" id="KNC71447.1"/>
    </source>
</evidence>
<keyword evidence="2" id="KW-1185">Reference proteome</keyword>
<protein>
    <submittedName>
        <fullName evidence="1">Uncharacterized protein</fullName>
    </submittedName>
</protein>
<name>A0A0L0F432_9EUKA</name>
<gene>
    <name evidence="1" type="ORF">SARC_16014</name>
</gene>
<dbReference type="AlphaFoldDB" id="A0A0L0F432"/>
<reference evidence="1 2" key="1">
    <citation type="submission" date="2011-02" db="EMBL/GenBank/DDBJ databases">
        <title>The Genome Sequence of Sphaeroforma arctica JP610.</title>
        <authorList>
            <consortium name="The Broad Institute Genome Sequencing Platform"/>
            <person name="Russ C."/>
            <person name="Cuomo C."/>
            <person name="Young S.K."/>
            <person name="Zeng Q."/>
            <person name="Gargeya S."/>
            <person name="Alvarado L."/>
            <person name="Berlin A."/>
            <person name="Chapman S.B."/>
            <person name="Chen Z."/>
            <person name="Freedman E."/>
            <person name="Gellesch M."/>
            <person name="Goldberg J."/>
            <person name="Griggs A."/>
            <person name="Gujja S."/>
            <person name="Heilman E."/>
            <person name="Heiman D."/>
            <person name="Howarth C."/>
            <person name="Mehta T."/>
            <person name="Neiman D."/>
            <person name="Pearson M."/>
            <person name="Roberts A."/>
            <person name="Saif S."/>
            <person name="Shea T."/>
            <person name="Shenoy N."/>
            <person name="Sisk P."/>
            <person name="Stolte C."/>
            <person name="Sykes S."/>
            <person name="White J."/>
            <person name="Yandava C."/>
            <person name="Burger G."/>
            <person name="Gray M.W."/>
            <person name="Holland P.W.H."/>
            <person name="King N."/>
            <person name="Lang F.B.F."/>
            <person name="Roger A.J."/>
            <person name="Ruiz-Trillo I."/>
            <person name="Haas B."/>
            <person name="Nusbaum C."/>
            <person name="Birren B."/>
        </authorList>
    </citation>
    <scope>NUCLEOTIDE SEQUENCE [LARGE SCALE GENOMIC DNA]</scope>
    <source>
        <strain evidence="1 2">JP610</strain>
    </source>
</reference>
<dbReference type="RefSeq" id="XP_014145349.1">
    <property type="nucleotide sequence ID" value="XM_014289874.1"/>
</dbReference>
<accession>A0A0L0F432</accession>